<dbReference type="GO" id="GO:0071972">
    <property type="term" value="F:peptidoglycan L,D-transpeptidase activity"/>
    <property type="evidence" value="ECO:0007669"/>
    <property type="project" value="TreeGrafter"/>
</dbReference>
<dbReference type="GO" id="GO:0008360">
    <property type="term" value="P:regulation of cell shape"/>
    <property type="evidence" value="ECO:0007669"/>
    <property type="project" value="UniProtKB-KW"/>
</dbReference>
<evidence type="ECO:0000256" key="2">
    <source>
        <dbReference type="ARBA" id="ARBA00004236"/>
    </source>
</evidence>
<reference evidence="13 14" key="1">
    <citation type="journal article" date="2015" name="Int. J. Syst. Evol. Microbiol.">
        <title>Novibacillus thermophilus gen. nov., sp. nov., a Gram-staining-negative and moderately thermophilic member of the family Thermoactinomycetaceae.</title>
        <authorList>
            <person name="Yang G."/>
            <person name="Chen J."/>
            <person name="Zhou S."/>
        </authorList>
    </citation>
    <scope>NUCLEOTIDE SEQUENCE [LARGE SCALE GENOMIC DNA]</scope>
    <source>
        <strain evidence="13 14">SG-1</strain>
    </source>
</reference>
<dbReference type="KEGG" id="ntr:B0W44_11460"/>
<dbReference type="PANTHER" id="PTHR30627:SF2">
    <property type="entry name" value="PEPTIDOGLYCAN D,D-TRANSPEPTIDASE MRDA"/>
    <property type="match status" value="1"/>
</dbReference>
<evidence type="ECO:0000256" key="7">
    <source>
        <dbReference type="ARBA" id="ARBA00022984"/>
    </source>
</evidence>
<comment type="similarity">
    <text evidence="3">Belongs to the transpeptidase family.</text>
</comment>
<dbReference type="SUPFAM" id="SSF56601">
    <property type="entry name" value="beta-lactamase/transpeptidase-like"/>
    <property type="match status" value="1"/>
</dbReference>
<dbReference type="PANTHER" id="PTHR30627">
    <property type="entry name" value="PEPTIDOGLYCAN D,D-TRANSPEPTIDASE"/>
    <property type="match status" value="1"/>
</dbReference>
<dbReference type="Pfam" id="PF03717">
    <property type="entry name" value="PBP_dimer"/>
    <property type="match status" value="1"/>
</dbReference>
<organism evidence="13 14">
    <name type="scientific">Novibacillus thermophilus</name>
    <dbReference type="NCBI Taxonomy" id="1471761"/>
    <lineage>
        <taxon>Bacteria</taxon>
        <taxon>Bacillati</taxon>
        <taxon>Bacillota</taxon>
        <taxon>Bacilli</taxon>
        <taxon>Bacillales</taxon>
        <taxon>Thermoactinomycetaceae</taxon>
        <taxon>Novibacillus</taxon>
    </lineage>
</organism>
<evidence type="ECO:0000313" key="13">
    <source>
        <dbReference type="EMBL" id="AQS57526.1"/>
    </source>
</evidence>
<dbReference type="InterPro" id="IPR050515">
    <property type="entry name" value="Beta-lactam/transpept"/>
</dbReference>
<proteinExistence type="inferred from homology"/>
<keyword evidence="5" id="KW-0812">Transmembrane</keyword>
<dbReference type="EMBL" id="CP019699">
    <property type="protein sequence ID" value="AQS57526.1"/>
    <property type="molecule type" value="Genomic_DNA"/>
</dbReference>
<dbReference type="Pfam" id="PF00905">
    <property type="entry name" value="Transpeptidase"/>
    <property type="match status" value="1"/>
</dbReference>
<dbReference type="AlphaFoldDB" id="A0A1U9KBY1"/>
<keyword evidence="8" id="KW-1133">Transmembrane helix</keyword>
<keyword evidence="6" id="KW-0133">Cell shape</keyword>
<dbReference type="InterPro" id="IPR036138">
    <property type="entry name" value="PBP_dimer_sf"/>
</dbReference>
<evidence type="ECO:0000259" key="11">
    <source>
        <dbReference type="Pfam" id="PF00905"/>
    </source>
</evidence>
<evidence type="ECO:0000313" key="14">
    <source>
        <dbReference type="Proteomes" id="UP000188603"/>
    </source>
</evidence>
<evidence type="ECO:0000256" key="9">
    <source>
        <dbReference type="ARBA" id="ARBA00023136"/>
    </source>
</evidence>
<name>A0A1U9KBY1_9BACL</name>
<evidence type="ECO:0000256" key="4">
    <source>
        <dbReference type="ARBA" id="ARBA00022475"/>
    </source>
</evidence>
<accession>A0A1U9KBY1</accession>
<dbReference type="GO" id="GO:0008658">
    <property type="term" value="F:penicillin binding"/>
    <property type="evidence" value="ECO:0007669"/>
    <property type="project" value="InterPro"/>
</dbReference>
<dbReference type="GO" id="GO:0009252">
    <property type="term" value="P:peptidoglycan biosynthetic process"/>
    <property type="evidence" value="ECO:0007669"/>
    <property type="project" value="UniProtKB-KW"/>
</dbReference>
<dbReference type="Gene3D" id="3.90.1310.10">
    <property type="entry name" value="Penicillin-binding protein 2a (Domain 2)"/>
    <property type="match status" value="1"/>
</dbReference>
<keyword evidence="10" id="KW-0961">Cell wall biogenesis/degradation</keyword>
<dbReference type="InterPro" id="IPR005311">
    <property type="entry name" value="PBP_dimer"/>
</dbReference>
<dbReference type="GO" id="GO:0005886">
    <property type="term" value="C:plasma membrane"/>
    <property type="evidence" value="ECO:0007669"/>
    <property type="project" value="UniProtKB-SubCell"/>
</dbReference>
<evidence type="ECO:0000256" key="3">
    <source>
        <dbReference type="ARBA" id="ARBA00007171"/>
    </source>
</evidence>
<feature type="domain" description="Penicillin-binding protein dimerisation" evidence="12">
    <location>
        <begin position="48"/>
        <end position="237"/>
    </location>
</feature>
<comment type="subcellular location">
    <subcellularLocation>
        <location evidence="2">Cell membrane</location>
    </subcellularLocation>
    <subcellularLocation>
        <location evidence="1">Membrane</location>
        <topology evidence="1">Single-pass membrane protein</topology>
    </subcellularLocation>
</comment>
<protein>
    <recommendedName>
        <fullName evidence="15">Serine-type D-Ala-D-Ala carboxypeptidase</fullName>
    </recommendedName>
</protein>
<dbReference type="Proteomes" id="UP000188603">
    <property type="component" value="Chromosome"/>
</dbReference>
<keyword evidence="9" id="KW-0472">Membrane</keyword>
<keyword evidence="4" id="KW-1003">Cell membrane</keyword>
<sequence length="662" mass="74608">MYTRLHVLWLAIFLLFAVLILRLSVVQLVDGEEYLKKAEENNIKKIPTVAPRGIIYDRKGKELVTNEPIFTAMYIETNHSDDVKIEMAKNLAELLDMEAADVLEAMDVGVNLDGQKVEPKQPRYTLKKIKAGLTEEQVAKIRERPEKFPGVNVVYEPKRLYRDDTFAVQTIGYVRSFSGSQQLDKYKEIEEKNPDEYLDWEQVGNDGIEYAYQDELRGKHGSKLVRVDAQGRIVEELENENPEIGHSLYLNLDETIQLEGEKFVESHLRKLRSWEMGRYRAPHAKNAYAVMMEVDTGKVRAMISYPDYDPNVWQGKISEKFLEEEIKYVGKNGTITSVPPDVRGSSNPDVEINRHPWSILPMGSTYKPLNILMMLNEGIIGPYTGFNDRGAYHYARSTNPVRNDNSHAYGYLNPRTALMKSSNVYMAWTGHQFYRRTGGEDGDALDILSKYNQQFGLFTSTGVDLPGESKGNEDYIDMVENGSNSVLGATVLASFGQAQRPTALQLAQFAATIANDGVRMQPQLVDKIVDSEGNVVQEIEPKVMSKADDIKQEYFDVVQDGMELVTSSGGTARSLFRNLPHKVAAKTGTSEQDIPIYDGDRFVRLKRVENSVMVAYYPADDPKVAVAAVVPEGGYGSRGAGPIVEKLLELYQREFMDKKESV</sequence>
<evidence type="ECO:0000259" key="12">
    <source>
        <dbReference type="Pfam" id="PF03717"/>
    </source>
</evidence>
<evidence type="ECO:0000256" key="5">
    <source>
        <dbReference type="ARBA" id="ARBA00022692"/>
    </source>
</evidence>
<gene>
    <name evidence="13" type="ORF">B0W44_11460</name>
</gene>
<dbReference type="InterPro" id="IPR012338">
    <property type="entry name" value="Beta-lactam/transpept-like"/>
</dbReference>
<evidence type="ECO:0000256" key="8">
    <source>
        <dbReference type="ARBA" id="ARBA00022989"/>
    </source>
</evidence>
<evidence type="ECO:0008006" key="15">
    <source>
        <dbReference type="Google" id="ProtNLM"/>
    </source>
</evidence>
<dbReference type="Gene3D" id="3.40.710.10">
    <property type="entry name" value="DD-peptidase/beta-lactamase superfamily"/>
    <property type="match status" value="1"/>
</dbReference>
<evidence type="ECO:0000256" key="6">
    <source>
        <dbReference type="ARBA" id="ARBA00022960"/>
    </source>
</evidence>
<keyword evidence="7" id="KW-0573">Peptidoglycan synthesis</keyword>
<keyword evidence="14" id="KW-1185">Reference proteome</keyword>
<evidence type="ECO:0000256" key="10">
    <source>
        <dbReference type="ARBA" id="ARBA00023316"/>
    </source>
</evidence>
<feature type="domain" description="Penicillin-binding protein transpeptidase" evidence="11">
    <location>
        <begin position="288"/>
        <end position="649"/>
    </location>
</feature>
<dbReference type="SUPFAM" id="SSF56519">
    <property type="entry name" value="Penicillin binding protein dimerisation domain"/>
    <property type="match status" value="1"/>
</dbReference>
<dbReference type="InterPro" id="IPR001460">
    <property type="entry name" value="PCN-bd_Tpept"/>
</dbReference>
<dbReference type="STRING" id="1471761.B0W44_11460"/>
<dbReference type="GO" id="GO:0071555">
    <property type="term" value="P:cell wall organization"/>
    <property type="evidence" value="ECO:0007669"/>
    <property type="project" value="UniProtKB-KW"/>
</dbReference>
<evidence type="ECO:0000256" key="1">
    <source>
        <dbReference type="ARBA" id="ARBA00004167"/>
    </source>
</evidence>